<accession>A0AAV7VHP1</accession>
<feature type="non-terminal residue" evidence="2">
    <location>
        <position position="97"/>
    </location>
</feature>
<evidence type="ECO:0000313" key="2">
    <source>
        <dbReference type="EMBL" id="KAJ1200421.1"/>
    </source>
</evidence>
<dbReference type="EMBL" id="JANPWB010000003">
    <property type="protein sequence ID" value="KAJ1200421.1"/>
    <property type="molecule type" value="Genomic_DNA"/>
</dbReference>
<feature type="non-terminal residue" evidence="2">
    <location>
        <position position="1"/>
    </location>
</feature>
<name>A0AAV7VHP1_PLEWA</name>
<dbReference type="Proteomes" id="UP001066276">
    <property type="component" value="Chromosome 2_1"/>
</dbReference>
<gene>
    <name evidence="2" type="ORF">NDU88_004245</name>
</gene>
<dbReference type="AlphaFoldDB" id="A0AAV7VHP1"/>
<keyword evidence="1" id="KW-0472">Membrane</keyword>
<sequence length="97" mass="11417">AAEKSWNERLAKVKQKLGLWSLRNLRIEGKALVLRNDAMPILQYETQAWPLLTNVARAVMSMVFHFVWHSKMDKIKRTRMSIPRVLDSQNTNKDQLR</sequence>
<proteinExistence type="predicted"/>
<organism evidence="2 3">
    <name type="scientific">Pleurodeles waltl</name>
    <name type="common">Iberian ribbed newt</name>
    <dbReference type="NCBI Taxonomy" id="8319"/>
    <lineage>
        <taxon>Eukaryota</taxon>
        <taxon>Metazoa</taxon>
        <taxon>Chordata</taxon>
        <taxon>Craniata</taxon>
        <taxon>Vertebrata</taxon>
        <taxon>Euteleostomi</taxon>
        <taxon>Amphibia</taxon>
        <taxon>Batrachia</taxon>
        <taxon>Caudata</taxon>
        <taxon>Salamandroidea</taxon>
        <taxon>Salamandridae</taxon>
        <taxon>Pleurodelinae</taxon>
        <taxon>Pleurodeles</taxon>
    </lineage>
</organism>
<keyword evidence="3" id="KW-1185">Reference proteome</keyword>
<keyword evidence="1" id="KW-0812">Transmembrane</keyword>
<keyword evidence="1" id="KW-1133">Transmembrane helix</keyword>
<comment type="caution">
    <text evidence="2">The sequence shown here is derived from an EMBL/GenBank/DDBJ whole genome shotgun (WGS) entry which is preliminary data.</text>
</comment>
<protein>
    <submittedName>
        <fullName evidence="2">Uncharacterized protein</fullName>
    </submittedName>
</protein>
<reference evidence="2" key="1">
    <citation type="journal article" date="2022" name="bioRxiv">
        <title>Sequencing and chromosome-scale assembly of the giantPleurodeles waltlgenome.</title>
        <authorList>
            <person name="Brown T."/>
            <person name="Elewa A."/>
            <person name="Iarovenko S."/>
            <person name="Subramanian E."/>
            <person name="Araus A.J."/>
            <person name="Petzold A."/>
            <person name="Susuki M."/>
            <person name="Suzuki K.-i.T."/>
            <person name="Hayashi T."/>
            <person name="Toyoda A."/>
            <person name="Oliveira C."/>
            <person name="Osipova E."/>
            <person name="Leigh N.D."/>
            <person name="Simon A."/>
            <person name="Yun M.H."/>
        </authorList>
    </citation>
    <scope>NUCLEOTIDE SEQUENCE</scope>
    <source>
        <strain evidence="2">20211129_DDA</strain>
        <tissue evidence="2">Liver</tissue>
    </source>
</reference>
<feature type="transmembrane region" description="Helical" evidence="1">
    <location>
        <begin position="48"/>
        <end position="68"/>
    </location>
</feature>
<evidence type="ECO:0000256" key="1">
    <source>
        <dbReference type="SAM" id="Phobius"/>
    </source>
</evidence>
<evidence type="ECO:0000313" key="3">
    <source>
        <dbReference type="Proteomes" id="UP001066276"/>
    </source>
</evidence>